<evidence type="ECO:0000313" key="8">
    <source>
        <dbReference type="Proteomes" id="UP000245838"/>
    </source>
</evidence>
<gene>
    <name evidence="6" type="primary">lacI</name>
    <name evidence="5" type="ordered locus">SG1752</name>
    <name evidence="6" type="ORF">SGGMMB4_04104</name>
</gene>
<dbReference type="SUPFAM" id="SSF47413">
    <property type="entry name" value="lambda repressor-like DNA-binding domains"/>
    <property type="match status" value="1"/>
</dbReference>
<keyword evidence="3" id="KW-0804">Transcription</keyword>
<reference evidence="5 7" key="1">
    <citation type="journal article" date="2006" name="Genome Res.">
        <title>Massive genome erosion and functional adaptations provide insights into the symbiotic lifestyle of Sodalis glossinidius in the tsetse host.</title>
        <authorList>
            <person name="Toh H."/>
            <person name="Weiss B.L."/>
            <person name="Perkin S.A.H."/>
            <person name="Yamashita A."/>
            <person name="Oshima K."/>
            <person name="Hattori M."/>
            <person name="Aksoy S."/>
        </authorList>
    </citation>
    <scope>NUCLEOTIDE SEQUENCE [LARGE SCALE GENOMIC DNA]</scope>
    <source>
        <strain evidence="5">Morsitans</strain>
        <strain evidence="7">morsitans</strain>
    </source>
</reference>
<dbReference type="InterPro" id="IPR028082">
    <property type="entry name" value="Peripla_BP_I"/>
</dbReference>
<dbReference type="KEGG" id="sgl:SG1752"/>
<keyword evidence="2" id="KW-0238">DNA-binding</keyword>
<reference evidence="6 8" key="2">
    <citation type="submission" date="2015-05" db="EMBL/GenBank/DDBJ databases">
        <authorList>
            <person name="Goodhead I."/>
        </authorList>
    </citation>
    <scope>NUCLEOTIDE SEQUENCE [LARGE SCALE GENOMIC DNA]</scope>
    <source>
        <strain evidence="6">B4</strain>
        <strain evidence="8">morsitans</strain>
    </source>
</reference>
<organism evidence="5 7">
    <name type="scientific">Sodalis glossinidius (strain morsitans)</name>
    <dbReference type="NCBI Taxonomy" id="343509"/>
    <lineage>
        <taxon>Bacteria</taxon>
        <taxon>Pseudomonadati</taxon>
        <taxon>Pseudomonadota</taxon>
        <taxon>Gammaproteobacteria</taxon>
        <taxon>Enterobacterales</taxon>
        <taxon>Bruguierivoracaceae</taxon>
        <taxon>Sodalis</taxon>
    </lineage>
</organism>
<dbReference type="SUPFAM" id="SSF53822">
    <property type="entry name" value="Periplasmic binding protein-like I"/>
    <property type="match status" value="1"/>
</dbReference>
<keyword evidence="1" id="KW-0805">Transcription regulation</keyword>
<dbReference type="Pfam" id="PF00356">
    <property type="entry name" value="LacI"/>
    <property type="match status" value="1"/>
</dbReference>
<dbReference type="Proteomes" id="UP000001932">
    <property type="component" value="Chromosome"/>
</dbReference>
<dbReference type="GO" id="GO:0000976">
    <property type="term" value="F:transcription cis-regulatory region binding"/>
    <property type="evidence" value="ECO:0007669"/>
    <property type="project" value="TreeGrafter"/>
</dbReference>
<evidence type="ECO:0000256" key="2">
    <source>
        <dbReference type="ARBA" id="ARBA00023125"/>
    </source>
</evidence>
<dbReference type="PRINTS" id="PR00036">
    <property type="entry name" value="HTHLACI"/>
</dbReference>
<dbReference type="HOGENOM" id="CLU_037628_14_1_6"/>
<dbReference type="InterPro" id="IPR010982">
    <property type="entry name" value="Lambda_DNA-bd_dom_sf"/>
</dbReference>
<dbReference type="EMBL" id="AP008232">
    <property type="protein sequence ID" value="BAE75027.1"/>
    <property type="molecule type" value="Genomic_DNA"/>
</dbReference>
<dbReference type="EMBL" id="LN854557">
    <property type="protein sequence ID" value="CRL45930.1"/>
    <property type="molecule type" value="Genomic_DNA"/>
</dbReference>
<protein>
    <submittedName>
        <fullName evidence="5">Lactose operon repressor</fullName>
    </submittedName>
</protein>
<dbReference type="eggNOG" id="COG1609">
    <property type="taxonomic scope" value="Bacteria"/>
</dbReference>
<proteinExistence type="predicted"/>
<evidence type="ECO:0000313" key="7">
    <source>
        <dbReference type="Proteomes" id="UP000001932"/>
    </source>
</evidence>
<dbReference type="InterPro" id="IPR000843">
    <property type="entry name" value="HTH_LacI"/>
</dbReference>
<dbReference type="PROSITE" id="PS50932">
    <property type="entry name" value="HTH_LACI_2"/>
    <property type="match status" value="1"/>
</dbReference>
<evidence type="ECO:0000256" key="1">
    <source>
        <dbReference type="ARBA" id="ARBA00023015"/>
    </source>
</evidence>
<dbReference type="PANTHER" id="PTHR30146:SF153">
    <property type="entry name" value="LACTOSE OPERON REPRESSOR"/>
    <property type="match status" value="1"/>
</dbReference>
<dbReference type="CDD" id="cd01392">
    <property type="entry name" value="HTH_LacI"/>
    <property type="match status" value="1"/>
</dbReference>
<dbReference type="Proteomes" id="UP000245838">
    <property type="component" value="Chromosome sggmmb4_Chromosome"/>
</dbReference>
<evidence type="ECO:0000313" key="6">
    <source>
        <dbReference type="EMBL" id="CRL45930.1"/>
    </source>
</evidence>
<evidence type="ECO:0000256" key="3">
    <source>
        <dbReference type="ARBA" id="ARBA00023163"/>
    </source>
</evidence>
<dbReference type="GO" id="GO:0003700">
    <property type="term" value="F:DNA-binding transcription factor activity"/>
    <property type="evidence" value="ECO:0007669"/>
    <property type="project" value="TreeGrafter"/>
</dbReference>
<sequence length="269" mass="29700">MKHKNATLDDVARHAGVSYQTVSRVLNGSAHVADATRARVNEAIRTLNYVPNRMAQQLAGKRGCTLGLITASLGFHAPSQIASAIKGVAGQRGFSVLIAMADPQHEIGLQDALNELKAQRVERVIINLPLAAESAAAIVADNSELVCLFLDVPTDAGVFHVMFNPGDGTRASVDHLYRLGHRHFALLAGPQDSVSARLRLDSWRLPSIICTRWRQLRATGAPPVVFAVWSRCSRRRRHSAPYWSPTIRWPSVRLARCISSRWRCRSTFR</sequence>
<dbReference type="Gene3D" id="3.40.50.2300">
    <property type="match status" value="1"/>
</dbReference>
<dbReference type="STRING" id="343509.SG1752"/>
<keyword evidence="7" id="KW-1185">Reference proteome</keyword>
<evidence type="ECO:0000259" key="4">
    <source>
        <dbReference type="PROSITE" id="PS50932"/>
    </source>
</evidence>
<dbReference type="SMART" id="SM00354">
    <property type="entry name" value="HTH_LACI"/>
    <property type="match status" value="1"/>
</dbReference>
<dbReference type="PROSITE" id="PS00356">
    <property type="entry name" value="HTH_LACI_1"/>
    <property type="match status" value="1"/>
</dbReference>
<evidence type="ECO:0000313" key="5">
    <source>
        <dbReference type="EMBL" id="BAE75027.1"/>
    </source>
</evidence>
<dbReference type="Gene3D" id="1.10.260.40">
    <property type="entry name" value="lambda repressor-like DNA-binding domains"/>
    <property type="match status" value="1"/>
</dbReference>
<feature type="domain" description="HTH lacI-type" evidence="4">
    <location>
        <begin position="6"/>
        <end position="60"/>
    </location>
</feature>
<dbReference type="AlphaFoldDB" id="Q2NS48"/>
<dbReference type="PANTHER" id="PTHR30146">
    <property type="entry name" value="LACI-RELATED TRANSCRIPTIONAL REPRESSOR"/>
    <property type="match status" value="1"/>
</dbReference>
<accession>Q2NS48</accession>
<name>Q2NS48_SODGM</name>